<evidence type="ECO:0000256" key="6">
    <source>
        <dbReference type="ARBA" id="ARBA00022692"/>
    </source>
</evidence>
<evidence type="ECO:0000256" key="5">
    <source>
        <dbReference type="ARBA" id="ARBA00022475"/>
    </source>
</evidence>
<feature type="signal peptide" evidence="12">
    <location>
        <begin position="1"/>
        <end position="21"/>
    </location>
</feature>
<reference evidence="13" key="1">
    <citation type="submission" date="2023-07" db="EMBL/GenBank/DDBJ databases">
        <title>Marinobacter sp. chi1 genome sequencing and assembly.</title>
        <authorList>
            <person name="Park S."/>
        </authorList>
    </citation>
    <scope>NUCLEOTIDE SEQUENCE</scope>
    <source>
        <strain evidence="13">Chi1</strain>
    </source>
</reference>
<accession>A0ABT8W165</accession>
<evidence type="ECO:0000313" key="14">
    <source>
        <dbReference type="Proteomes" id="UP001168640"/>
    </source>
</evidence>
<protein>
    <recommendedName>
        <fullName evidence="3">Sec translocon accessory complex subunit YajC</fullName>
    </recommendedName>
</protein>
<dbReference type="SMART" id="SM01323">
    <property type="entry name" value="YajC"/>
    <property type="match status" value="1"/>
</dbReference>
<keyword evidence="6 11" id="KW-0812">Transmembrane</keyword>
<dbReference type="Proteomes" id="UP001168640">
    <property type="component" value="Unassembled WGS sequence"/>
</dbReference>
<dbReference type="PANTHER" id="PTHR33909">
    <property type="entry name" value="SEC TRANSLOCON ACCESSORY COMPLEX SUBUNIT YAJC"/>
    <property type="match status" value="1"/>
</dbReference>
<evidence type="ECO:0000256" key="10">
    <source>
        <dbReference type="ARBA" id="ARBA00023136"/>
    </source>
</evidence>
<evidence type="ECO:0000313" key="13">
    <source>
        <dbReference type="EMBL" id="MDO3721993.1"/>
    </source>
</evidence>
<keyword evidence="10 11" id="KW-0472">Membrane</keyword>
<feature type="chain" id="PRO_5047492914" description="Sec translocon accessory complex subunit YajC" evidence="12">
    <location>
        <begin position="22"/>
        <end position="121"/>
    </location>
</feature>
<dbReference type="Pfam" id="PF02699">
    <property type="entry name" value="YajC"/>
    <property type="match status" value="1"/>
</dbReference>
<evidence type="ECO:0000256" key="9">
    <source>
        <dbReference type="ARBA" id="ARBA00023010"/>
    </source>
</evidence>
<dbReference type="InterPro" id="IPR003849">
    <property type="entry name" value="Preprotein_translocase_YajC"/>
</dbReference>
<keyword evidence="9" id="KW-0811">Translocation</keyword>
<evidence type="ECO:0000256" key="8">
    <source>
        <dbReference type="ARBA" id="ARBA00022989"/>
    </source>
</evidence>
<keyword evidence="5" id="KW-1003">Cell membrane</keyword>
<keyword evidence="12" id="KW-0732">Signal</keyword>
<dbReference type="RefSeq" id="WP_263283174.1">
    <property type="nucleotide sequence ID" value="NZ_JAUMIS010000002.1"/>
</dbReference>
<keyword evidence="14" id="KW-1185">Reference proteome</keyword>
<comment type="similarity">
    <text evidence="2">Belongs to the YajC family.</text>
</comment>
<keyword evidence="7" id="KW-0653">Protein transport</keyword>
<dbReference type="PANTHER" id="PTHR33909:SF1">
    <property type="entry name" value="SEC TRANSLOCON ACCESSORY COMPLEX SUBUNIT YAJC"/>
    <property type="match status" value="1"/>
</dbReference>
<dbReference type="EMBL" id="JAUMIS010000002">
    <property type="protein sequence ID" value="MDO3721993.1"/>
    <property type="molecule type" value="Genomic_DNA"/>
</dbReference>
<name>A0ABT8W165_9GAMM</name>
<evidence type="ECO:0000256" key="4">
    <source>
        <dbReference type="ARBA" id="ARBA00022448"/>
    </source>
</evidence>
<evidence type="ECO:0000256" key="11">
    <source>
        <dbReference type="SAM" id="Phobius"/>
    </source>
</evidence>
<comment type="caution">
    <text evidence="13">The sequence shown here is derived from an EMBL/GenBank/DDBJ whole genome shotgun (WGS) entry which is preliminary data.</text>
</comment>
<sequence>MKAMKTLIAGLMALVPALAMAQDPAAPQGMGAMGQIIFFAGFILIFYFLIWRPQSKRAKEHKALMSGLNKGDEVVTSGGVAGKITKVTDDFIVVEVADNVEIKVQKVAVAAALPKGTLKDI</sequence>
<proteinExistence type="inferred from homology"/>
<evidence type="ECO:0000256" key="12">
    <source>
        <dbReference type="SAM" id="SignalP"/>
    </source>
</evidence>
<evidence type="ECO:0000256" key="7">
    <source>
        <dbReference type="ARBA" id="ARBA00022927"/>
    </source>
</evidence>
<dbReference type="PRINTS" id="PR01853">
    <property type="entry name" value="YAJCTRNLCASE"/>
</dbReference>
<feature type="transmembrane region" description="Helical" evidence="11">
    <location>
        <begin position="31"/>
        <end position="50"/>
    </location>
</feature>
<keyword evidence="4" id="KW-0813">Transport</keyword>
<dbReference type="NCBIfam" id="TIGR00739">
    <property type="entry name" value="yajC"/>
    <property type="match status" value="1"/>
</dbReference>
<organism evidence="13 14">
    <name type="scientific">Marinobacter suaedae</name>
    <dbReference type="NCBI Taxonomy" id="3057675"/>
    <lineage>
        <taxon>Bacteria</taxon>
        <taxon>Pseudomonadati</taxon>
        <taxon>Pseudomonadota</taxon>
        <taxon>Gammaproteobacteria</taxon>
        <taxon>Pseudomonadales</taxon>
        <taxon>Marinobacteraceae</taxon>
        <taxon>Marinobacter</taxon>
    </lineage>
</organism>
<keyword evidence="8 11" id="KW-1133">Transmembrane helix</keyword>
<evidence type="ECO:0000256" key="2">
    <source>
        <dbReference type="ARBA" id="ARBA00006742"/>
    </source>
</evidence>
<evidence type="ECO:0000256" key="3">
    <source>
        <dbReference type="ARBA" id="ARBA00014962"/>
    </source>
</evidence>
<comment type="subcellular location">
    <subcellularLocation>
        <location evidence="1">Cell membrane</location>
        <topology evidence="1">Single-pass membrane protein</topology>
    </subcellularLocation>
</comment>
<evidence type="ECO:0000256" key="1">
    <source>
        <dbReference type="ARBA" id="ARBA00004162"/>
    </source>
</evidence>
<gene>
    <name evidence="13" type="primary">yajC</name>
    <name evidence="13" type="ORF">QVZ43_09680</name>
</gene>